<proteinExistence type="predicted"/>
<organism evidence="1 2">
    <name type="scientific">Desulfonema limicola</name>
    <dbReference type="NCBI Taxonomy" id="45656"/>
    <lineage>
        <taxon>Bacteria</taxon>
        <taxon>Pseudomonadati</taxon>
        <taxon>Thermodesulfobacteriota</taxon>
        <taxon>Desulfobacteria</taxon>
        <taxon>Desulfobacterales</taxon>
        <taxon>Desulfococcaceae</taxon>
        <taxon>Desulfonema</taxon>
    </lineage>
</organism>
<sequence>MNWLPEEVTHMEEFLSNELEHLRNHVLNTRKEDISPQLYVYENRVVFSQNGLKTYLELGKIIQRGNYREIDLYGENNDIIAWESIRSYPYKTENGKEICYNIEKRKVKMCFLMGWLEVRLWDRGQHKIQKVYPPFEKIEDINLPVSSKGQFILKETTQFSMDLMKNYWEIYLNKNHAERRKKPRFLKTEEPVSNGNTWQVFVTSDLRNYYYGEDETIGKSQVKNFFPLQKEMKTINCQRKTETRHAVIANFDSWQAFRHASSQEREDLMSLDRTNSSQIQKLQSEASEENIEIPDDCKKILRKIAAETGTSGLIKTEKEQILKFASTSPKIRLMLRMAQLKFVRSKIAKYIAQGAYNMNDIEIIEKSDSYEARKSKGYRKKFENLILWVSYSWTPQWAGQMVTADEIPEQKHEFKADDGEVLISCYWGPEHDDEPAYIRISWKADAGHDELGIRFENPDTKEILYEDRLGAFKVGEEIFTSKDLGFDPSTQKWSIAILFLEGE</sequence>
<dbReference type="EMBL" id="CP061799">
    <property type="protein sequence ID" value="QTA83821.1"/>
    <property type="molecule type" value="Genomic_DNA"/>
</dbReference>
<evidence type="ECO:0000313" key="2">
    <source>
        <dbReference type="Proteomes" id="UP000663720"/>
    </source>
</evidence>
<evidence type="ECO:0000313" key="1">
    <source>
        <dbReference type="EMBL" id="QTA83821.1"/>
    </source>
</evidence>
<dbReference type="RefSeq" id="WP_207689612.1">
    <property type="nucleotide sequence ID" value="NZ_CP061799.1"/>
</dbReference>
<reference evidence="1" key="1">
    <citation type="journal article" date="2021" name="Microb. Physiol.">
        <title>Proteogenomic Insights into the Physiology of Marine, Sulfate-Reducing, Filamentous Desulfonema limicola and Desulfonema magnum.</title>
        <authorList>
            <person name="Schnaars V."/>
            <person name="Wohlbrand L."/>
            <person name="Scheve S."/>
            <person name="Hinrichs C."/>
            <person name="Reinhardt R."/>
            <person name="Rabus R."/>
        </authorList>
    </citation>
    <scope>NUCLEOTIDE SEQUENCE</scope>
    <source>
        <strain evidence="1">5ac10</strain>
    </source>
</reference>
<keyword evidence="2" id="KW-1185">Reference proteome</keyword>
<dbReference type="AlphaFoldDB" id="A0A975BE79"/>
<dbReference type="Proteomes" id="UP000663720">
    <property type="component" value="Chromosome"/>
</dbReference>
<gene>
    <name evidence="1" type="ORF">dnl_62380</name>
</gene>
<dbReference type="KEGG" id="dli:dnl_62380"/>
<protein>
    <submittedName>
        <fullName evidence="1">Uncharacterized protein</fullName>
    </submittedName>
</protein>
<accession>A0A975BE79</accession>
<name>A0A975BE79_9BACT</name>